<dbReference type="InterPro" id="IPR006076">
    <property type="entry name" value="FAD-dep_OxRdtase"/>
</dbReference>
<name>A0AA35UVG8_9PROT</name>
<evidence type="ECO:0000313" key="3">
    <source>
        <dbReference type="EMBL" id="CAI9120442.1"/>
    </source>
</evidence>
<reference evidence="3" key="1">
    <citation type="submission" date="2023-03" db="EMBL/GenBank/DDBJ databases">
        <authorList>
            <person name="Cleenwerck I."/>
        </authorList>
    </citation>
    <scope>NUCLEOTIDE SEQUENCE</scope>
    <source>
        <strain evidence="3">LMG 32879</strain>
    </source>
</reference>
<dbReference type="RefSeq" id="WP_289840566.1">
    <property type="nucleotide sequence ID" value="NZ_CATKSH010000006.1"/>
</dbReference>
<dbReference type="EMBL" id="CATKSH010000006">
    <property type="protein sequence ID" value="CAI9120442.1"/>
    <property type="molecule type" value="Genomic_DNA"/>
</dbReference>
<comment type="caution">
    <text evidence="3">The sequence shown here is derived from an EMBL/GenBank/DDBJ whole genome shotgun (WGS) entry which is preliminary data.</text>
</comment>
<evidence type="ECO:0000256" key="1">
    <source>
        <dbReference type="ARBA" id="ARBA00023002"/>
    </source>
</evidence>
<dbReference type="Gene3D" id="3.30.9.10">
    <property type="entry name" value="D-Amino Acid Oxidase, subunit A, domain 2"/>
    <property type="match status" value="1"/>
</dbReference>
<dbReference type="PANTHER" id="PTHR13847">
    <property type="entry name" value="SARCOSINE DEHYDROGENASE-RELATED"/>
    <property type="match status" value="1"/>
</dbReference>
<keyword evidence="1" id="KW-0560">Oxidoreductase</keyword>
<dbReference type="AlphaFoldDB" id="A0AA35UVG8"/>
<organism evidence="3 4">
    <name type="scientific">Brytella acorum</name>
    <dbReference type="NCBI Taxonomy" id="2959299"/>
    <lineage>
        <taxon>Bacteria</taxon>
        <taxon>Pseudomonadati</taxon>
        <taxon>Pseudomonadota</taxon>
        <taxon>Alphaproteobacteria</taxon>
        <taxon>Acetobacterales</taxon>
        <taxon>Acetobacteraceae</taxon>
        <taxon>Brytella</taxon>
    </lineage>
</organism>
<evidence type="ECO:0000313" key="4">
    <source>
        <dbReference type="Proteomes" id="UP001176960"/>
    </source>
</evidence>
<dbReference type="Proteomes" id="UP001176960">
    <property type="component" value="Unassembled WGS sequence"/>
</dbReference>
<dbReference type="SUPFAM" id="SSF51905">
    <property type="entry name" value="FAD/NAD(P)-binding domain"/>
    <property type="match status" value="1"/>
</dbReference>
<dbReference type="GO" id="GO:0005737">
    <property type="term" value="C:cytoplasm"/>
    <property type="evidence" value="ECO:0007669"/>
    <property type="project" value="TreeGrafter"/>
</dbReference>
<feature type="domain" description="FAD dependent oxidoreductase" evidence="2">
    <location>
        <begin position="4"/>
        <end position="387"/>
    </location>
</feature>
<protein>
    <submittedName>
        <fullName evidence="3">FAD-binding oxidoreductase</fullName>
    </submittedName>
</protein>
<dbReference type="InterPro" id="IPR036188">
    <property type="entry name" value="FAD/NAD-bd_sf"/>
</dbReference>
<dbReference type="GO" id="GO:0016491">
    <property type="term" value="F:oxidoreductase activity"/>
    <property type="evidence" value="ECO:0007669"/>
    <property type="project" value="UniProtKB-KW"/>
</dbReference>
<proteinExistence type="predicted"/>
<accession>A0AA35UVG8</accession>
<dbReference type="PANTHER" id="PTHR13847:SF289">
    <property type="entry name" value="GLYCINE OXIDASE"/>
    <property type="match status" value="1"/>
</dbReference>
<dbReference type="Gene3D" id="3.50.50.60">
    <property type="entry name" value="FAD/NAD(P)-binding domain"/>
    <property type="match status" value="2"/>
</dbReference>
<dbReference type="SUPFAM" id="SSF54373">
    <property type="entry name" value="FAD-linked reductases, C-terminal domain"/>
    <property type="match status" value="1"/>
</dbReference>
<gene>
    <name evidence="3" type="ORF">LMG32879_001275</name>
</gene>
<sequence length="420" mass="45929">MTSAIIIGGGVIGRACALSLLDRGCAVTLVADADPAPASWGNAGHIATEQVTPLAEWATIKRLATDLFPRGPVALDWRRPGIWLPWSLRFLRACAANGLRRVSPGETTLRDLLSDALPAWERLAQRLGQPELLDKRGIVKLFEKDDAPIRAARMIGTDWGTARACWIEPAERALINARFRAPIREAVHFPGTAHVTDPRLVLDGLLASLIAAGGQHHTGYVTGIETHGDGVRVRTDAGVLEADRVIVAGGVRSGLLLPDLALPMIAERGYHVEWDHNGEWTGPNVVFEDRAVVVTRFGSRLRATSFVEFSAFDAPPDPRKWEHLERHVREMGLPVHGPFARWHGARPTLPDYLPALGALPDQPHVFAVCGHNHLGLTLAATTAERLTRHMLDGAPLPHTLRPGRFSKNLRCMSFPRRNVS</sequence>
<dbReference type="Pfam" id="PF01266">
    <property type="entry name" value="DAO"/>
    <property type="match status" value="1"/>
</dbReference>
<evidence type="ECO:0000259" key="2">
    <source>
        <dbReference type="Pfam" id="PF01266"/>
    </source>
</evidence>
<keyword evidence="4" id="KW-1185">Reference proteome</keyword>